<name>A0A820QA11_9BILA</name>
<dbReference type="EMBL" id="CAJOBG010042366">
    <property type="protein sequence ID" value="CAF4418248.1"/>
    <property type="molecule type" value="Genomic_DNA"/>
</dbReference>
<dbReference type="EMBL" id="CAJNRF010003811">
    <property type="protein sequence ID" value="CAF2053283.1"/>
    <property type="molecule type" value="Genomic_DNA"/>
</dbReference>
<keyword evidence="3" id="KW-1185">Reference proteome</keyword>
<evidence type="ECO:0000313" key="3">
    <source>
        <dbReference type="Proteomes" id="UP000663866"/>
    </source>
</evidence>
<sequence>PGRELSVFFAAHAQCDPNVIGILFESIPSIHQH</sequence>
<proteinExistence type="predicted"/>
<feature type="non-terminal residue" evidence="2">
    <location>
        <position position="1"/>
    </location>
</feature>
<dbReference type="Proteomes" id="UP000663856">
    <property type="component" value="Unassembled WGS sequence"/>
</dbReference>
<protein>
    <submittedName>
        <fullName evidence="2">Uncharacterized protein</fullName>
    </submittedName>
</protein>
<comment type="caution">
    <text evidence="2">The sequence shown here is derived from an EMBL/GenBank/DDBJ whole genome shotgun (WGS) entry which is preliminary data.</text>
</comment>
<evidence type="ECO:0000313" key="1">
    <source>
        <dbReference type="EMBL" id="CAF2053283.1"/>
    </source>
</evidence>
<reference evidence="2" key="1">
    <citation type="submission" date="2021-02" db="EMBL/GenBank/DDBJ databases">
        <authorList>
            <person name="Nowell W R."/>
        </authorList>
    </citation>
    <scope>NUCLEOTIDE SEQUENCE</scope>
</reference>
<gene>
    <name evidence="2" type="ORF">OVN521_LOCUS35923</name>
    <name evidence="1" type="ORF">WKI299_LOCUS10675</name>
</gene>
<dbReference type="AlphaFoldDB" id="A0A820QA11"/>
<accession>A0A820QA11</accession>
<dbReference type="Proteomes" id="UP000663866">
    <property type="component" value="Unassembled WGS sequence"/>
</dbReference>
<organism evidence="2 3">
    <name type="scientific">Rotaria magnacalcarata</name>
    <dbReference type="NCBI Taxonomy" id="392030"/>
    <lineage>
        <taxon>Eukaryota</taxon>
        <taxon>Metazoa</taxon>
        <taxon>Spiralia</taxon>
        <taxon>Gnathifera</taxon>
        <taxon>Rotifera</taxon>
        <taxon>Eurotatoria</taxon>
        <taxon>Bdelloidea</taxon>
        <taxon>Philodinida</taxon>
        <taxon>Philodinidae</taxon>
        <taxon>Rotaria</taxon>
    </lineage>
</organism>
<evidence type="ECO:0000313" key="2">
    <source>
        <dbReference type="EMBL" id="CAF4418248.1"/>
    </source>
</evidence>